<evidence type="ECO:0000313" key="1">
    <source>
        <dbReference type="EMBL" id="ALO65414.1"/>
    </source>
</evidence>
<dbReference type="OrthoDB" id="2579959at2"/>
<dbReference type="Gene3D" id="2.160.20.80">
    <property type="entry name" value="E3 ubiquitin-protein ligase SopA"/>
    <property type="match status" value="1"/>
</dbReference>
<dbReference type="InterPro" id="IPR001646">
    <property type="entry name" value="5peptide_repeat"/>
</dbReference>
<dbReference type="Pfam" id="PF00805">
    <property type="entry name" value="Pentapeptide"/>
    <property type="match status" value="1"/>
</dbReference>
<dbReference type="SUPFAM" id="SSF141571">
    <property type="entry name" value="Pentapeptide repeat-like"/>
    <property type="match status" value="1"/>
</dbReference>
<dbReference type="RefSeq" id="WP_062285829.1">
    <property type="nucleotide sequence ID" value="NZ_CP013200.1"/>
</dbReference>
<dbReference type="EMBL" id="CP013200">
    <property type="protein sequence ID" value="ALO65414.1"/>
    <property type="molecule type" value="Genomic_DNA"/>
</dbReference>
<proteinExistence type="predicted"/>
<evidence type="ECO:0008006" key="3">
    <source>
        <dbReference type="Google" id="ProtNLM"/>
    </source>
</evidence>
<accession>A0A0S2LVS6</accession>
<reference evidence="1 2" key="2">
    <citation type="journal article" date="2016" name="J. Biotechnol.">
        <title>Complete genome sequence of Arthrobacter alpinus ERGS4:06, a yellow pigmented bacterium tolerant to cold and radiations isolated from Sikkim Himalaya.</title>
        <authorList>
            <person name="Kumar R."/>
            <person name="Singh D."/>
            <person name="Swarnkar M.K."/>
            <person name="Singh A.K."/>
            <person name="Kumar S."/>
        </authorList>
    </citation>
    <scope>NUCLEOTIDE SEQUENCE [LARGE SCALE GENOMIC DNA]</scope>
    <source>
        <strain evidence="1 2">ERGS4:06</strain>
    </source>
</reference>
<organism evidence="1 2">
    <name type="scientific">Arthrobacter alpinus</name>
    <dbReference type="NCBI Taxonomy" id="656366"/>
    <lineage>
        <taxon>Bacteria</taxon>
        <taxon>Bacillati</taxon>
        <taxon>Actinomycetota</taxon>
        <taxon>Actinomycetes</taxon>
        <taxon>Micrococcales</taxon>
        <taxon>Micrococcaceae</taxon>
        <taxon>Arthrobacter</taxon>
    </lineage>
</organism>
<reference evidence="2" key="1">
    <citation type="submission" date="2015-11" db="EMBL/GenBank/DDBJ databases">
        <authorList>
            <person name="Kumar R."/>
            <person name="Singh D."/>
            <person name="Swarnkar M.K."/>
            <person name="Singh A.K."/>
            <person name="Kumar S."/>
        </authorList>
    </citation>
    <scope>NUCLEOTIDE SEQUENCE [LARGE SCALE GENOMIC DNA]</scope>
    <source>
        <strain evidence="2">ERGS4:06</strain>
    </source>
</reference>
<protein>
    <recommendedName>
        <fullName evidence="3">Pentapeptide repeat-containing protein</fullName>
    </recommendedName>
</protein>
<dbReference type="AlphaFoldDB" id="A0A0S2LVS6"/>
<name>A0A0S2LVS6_9MICC</name>
<evidence type="ECO:0000313" key="2">
    <source>
        <dbReference type="Proteomes" id="UP000059574"/>
    </source>
</evidence>
<gene>
    <name evidence="1" type="ORF">AS189_01510</name>
</gene>
<sequence>MASKTAPRAPRLTPLTLHDLVDNEDAFFGPGDTYDGQRFDRPSFDGANLTSSDFLECELNGPLLNDAELRGVRFRGTLIKDSFAPIMKGARTSWRDTEVISPRWGSAELYDSSWQSVRIDGGKIDFLNLRAAKIIDLQISDCIIDELDLGGANVTRLALKNCRIGTLDLQQATLKDVDLRTSDFRTLNGVGSMSGAIIDDYQMSLLAPIFAAHLGITVA</sequence>
<dbReference type="Proteomes" id="UP000059574">
    <property type="component" value="Chromosome"/>
</dbReference>